<dbReference type="HOGENOM" id="CLU_091690_0_0_11"/>
<accession>C0XRZ4</accession>
<comment type="caution">
    <text evidence="2">The sequence shown here is derived from an EMBL/GenBank/DDBJ whole genome shotgun (WGS) entry which is preliminary data.</text>
</comment>
<dbReference type="STRING" id="525263.HMPREF0298_1214"/>
<keyword evidence="3" id="KW-1185">Reference proteome</keyword>
<dbReference type="CDD" id="cd04301">
    <property type="entry name" value="NAT_SF"/>
    <property type="match status" value="1"/>
</dbReference>
<evidence type="ECO:0000313" key="2">
    <source>
        <dbReference type="EMBL" id="EEI16992.1"/>
    </source>
</evidence>
<dbReference type="Pfam" id="PF13508">
    <property type="entry name" value="Acetyltransf_7"/>
    <property type="match status" value="1"/>
</dbReference>
<evidence type="ECO:0000259" key="1">
    <source>
        <dbReference type="PROSITE" id="PS51186"/>
    </source>
</evidence>
<dbReference type="eggNOG" id="COG0456">
    <property type="taxonomic scope" value="Bacteria"/>
</dbReference>
<name>C0XRZ4_CORLD</name>
<reference evidence="2" key="1">
    <citation type="submission" date="2009-01" db="EMBL/GenBank/DDBJ databases">
        <authorList>
            <person name="Qin X."/>
            <person name="Bachman B."/>
            <person name="Battles P."/>
            <person name="Bell A."/>
            <person name="Bess C."/>
            <person name="Bickham C."/>
            <person name="Chaboub L."/>
            <person name="Chen D."/>
            <person name="Coyle M."/>
            <person name="Deiros D.R."/>
            <person name="Dinh H."/>
            <person name="Forbes L."/>
            <person name="Fowler G."/>
            <person name="Francisco L."/>
            <person name="Fu Q."/>
            <person name="Gubbala S."/>
            <person name="Hale W."/>
            <person name="Han Y."/>
            <person name="Hemphill L."/>
            <person name="Highlander S.K."/>
            <person name="Hirani K."/>
            <person name="Hogues M."/>
            <person name="Jackson L."/>
            <person name="Jakkamsetti A."/>
            <person name="Javaid M."/>
            <person name="Jiang H."/>
            <person name="Korchina V."/>
            <person name="Kovar C."/>
            <person name="Lara F."/>
            <person name="Lee S."/>
            <person name="Mata R."/>
            <person name="Mathew T."/>
            <person name="Moen C."/>
            <person name="Morales K."/>
            <person name="Munidasa M."/>
            <person name="Nazareth L."/>
            <person name="Ngo R."/>
            <person name="Nguyen L."/>
            <person name="Okwuonu G."/>
            <person name="Ongeri F."/>
            <person name="Patil S."/>
            <person name="Petrosino J."/>
            <person name="Pham C."/>
            <person name="Pham P."/>
            <person name="Pu L.-L."/>
            <person name="Puazo M."/>
            <person name="Raj R."/>
            <person name="Reid J."/>
            <person name="Rouhana J."/>
            <person name="Saada N."/>
            <person name="Shang Y."/>
            <person name="Simmons D."/>
            <person name="Thornton R."/>
            <person name="Warren J."/>
            <person name="Weissenberger G."/>
            <person name="Zhang J."/>
            <person name="Zhang L."/>
            <person name="Zhou C."/>
            <person name="Zhu D."/>
            <person name="Muzny D."/>
            <person name="Worley K."/>
            <person name="Gibbs R."/>
        </authorList>
    </citation>
    <scope>NUCLEOTIDE SEQUENCE [LARGE SCALE GENOMIC DNA]</scope>
    <source>
        <strain evidence="2">DSM 44291</strain>
    </source>
</reference>
<dbReference type="OrthoDB" id="3692150at2"/>
<evidence type="ECO:0000313" key="3">
    <source>
        <dbReference type="Proteomes" id="UP000006196"/>
    </source>
</evidence>
<dbReference type="InterPro" id="IPR016181">
    <property type="entry name" value="Acyl_CoA_acyltransferase"/>
</dbReference>
<dbReference type="InterPro" id="IPR000182">
    <property type="entry name" value="GNAT_dom"/>
</dbReference>
<proteinExistence type="predicted"/>
<protein>
    <submittedName>
        <fullName evidence="2">Acetyltransferase, GNAT family</fullName>
    </submittedName>
</protein>
<dbReference type="PROSITE" id="PS51186">
    <property type="entry name" value="GNAT"/>
    <property type="match status" value="1"/>
</dbReference>
<organism evidence="2 3">
    <name type="scientific">Corynebacterium lipophiloflavum (strain ATCC 700352 / DSM 44291 / CCUG 37336 / JCM 10383 / DMMZ 1944)</name>
    <dbReference type="NCBI Taxonomy" id="525263"/>
    <lineage>
        <taxon>Bacteria</taxon>
        <taxon>Bacillati</taxon>
        <taxon>Actinomycetota</taxon>
        <taxon>Actinomycetes</taxon>
        <taxon>Mycobacteriales</taxon>
        <taxon>Corynebacteriaceae</taxon>
        <taxon>Corynebacterium</taxon>
    </lineage>
</organism>
<dbReference type="GO" id="GO:0016747">
    <property type="term" value="F:acyltransferase activity, transferring groups other than amino-acyl groups"/>
    <property type="evidence" value="ECO:0007669"/>
    <property type="project" value="InterPro"/>
</dbReference>
<sequence length="205" mass="22554">MTVTYRRLSGPEFAILAPDLVDIYITAMGYDPAIRSGRISVWQREIVWPGFTAVAAIERTATAAGSMGGAVDGAVDETVVGIAYGFIGSRERWWDQQLIRGLRQNGGISPQHSAMLRDYFEIAEIHVHPSRQGAGIGRALLSRLLWNAPARWALLSTPEVANESNNAFGLYRSMGFRDILRDFYYAGDDRPFAILGRTLPLHAGG</sequence>
<dbReference type="Proteomes" id="UP000006196">
    <property type="component" value="Unassembled WGS sequence"/>
</dbReference>
<dbReference type="SUPFAM" id="SSF55729">
    <property type="entry name" value="Acyl-CoA N-acyltransferases (Nat)"/>
    <property type="match status" value="1"/>
</dbReference>
<dbReference type="Gene3D" id="3.40.630.30">
    <property type="match status" value="1"/>
</dbReference>
<dbReference type="AlphaFoldDB" id="C0XRZ4"/>
<dbReference type="EMBL" id="ACHJ01000108">
    <property type="protein sequence ID" value="EEI16992.1"/>
    <property type="molecule type" value="Genomic_DNA"/>
</dbReference>
<dbReference type="RefSeq" id="WP_006839940.1">
    <property type="nucleotide sequence ID" value="NZ_GG667192.1"/>
</dbReference>
<feature type="domain" description="N-acetyltransferase" evidence="1">
    <location>
        <begin position="3"/>
        <end position="200"/>
    </location>
</feature>
<gene>
    <name evidence="2" type="ORF">HMPREF0298_1214</name>
</gene>